<feature type="domain" description="Chitin-binding type-2" evidence="6">
    <location>
        <begin position="209"/>
        <end position="265"/>
    </location>
</feature>
<keyword evidence="8" id="KW-1185">Reference proteome</keyword>
<evidence type="ECO:0000313" key="8">
    <source>
        <dbReference type="Proteomes" id="UP000007798"/>
    </source>
</evidence>
<dbReference type="PANTHER" id="PTHR23301">
    <property type="entry name" value="CHITIN BINDING PERITROPHIN-A"/>
    <property type="match status" value="1"/>
</dbReference>
<dbReference type="PROSITE" id="PS50940">
    <property type="entry name" value="CHIT_BIND_II"/>
    <property type="match status" value="4"/>
</dbReference>
<feature type="domain" description="Chitin-binding type-2" evidence="6">
    <location>
        <begin position="72"/>
        <end position="128"/>
    </location>
</feature>
<organism evidence="7 8">
    <name type="scientific">Drosophila willistoni</name>
    <name type="common">Fruit fly</name>
    <dbReference type="NCBI Taxonomy" id="7260"/>
    <lineage>
        <taxon>Eukaryota</taxon>
        <taxon>Metazoa</taxon>
        <taxon>Ecdysozoa</taxon>
        <taxon>Arthropoda</taxon>
        <taxon>Hexapoda</taxon>
        <taxon>Insecta</taxon>
        <taxon>Pterygota</taxon>
        <taxon>Neoptera</taxon>
        <taxon>Endopterygota</taxon>
        <taxon>Diptera</taxon>
        <taxon>Brachycera</taxon>
        <taxon>Muscomorpha</taxon>
        <taxon>Ephydroidea</taxon>
        <taxon>Drosophilidae</taxon>
        <taxon>Drosophila</taxon>
        <taxon>Sophophora</taxon>
    </lineage>
</organism>
<dbReference type="eggNOG" id="ENOG502TG4F">
    <property type="taxonomic scope" value="Eukaryota"/>
</dbReference>
<dbReference type="AlphaFoldDB" id="B4MNA3"/>
<dbReference type="InterPro" id="IPR036508">
    <property type="entry name" value="Chitin-bd_dom_sf"/>
</dbReference>
<evidence type="ECO:0000256" key="1">
    <source>
        <dbReference type="ARBA" id="ARBA00022669"/>
    </source>
</evidence>
<keyword evidence="1" id="KW-0147">Chitin-binding</keyword>
<sequence length="266" mass="30667">MYYDDDDQRQELFVGNISLCHNVANKVFLPYVGDCNKYYLCWNGEAVMRQCEWPFYFDARTQSCVKEKDQCLPMCQNYNLTTFAYARTCSKYVLCYFGTPVLRECPDGLQYNSETDRCDFPEIVDCVDSQCSIYSNAYQLHFVASKKACDTYFICGNGIPKELTCAPGLYFSEKCLCCDLPKYSDCNITALDRKKPLPPLKRSSLERSELSCPPHGIHFYPHQTLQDSYYYCVHGHGLILNCTPGLVYDPTIQECRESQNLGIQNW</sequence>
<dbReference type="OrthoDB" id="6020543at2759"/>
<proteinExistence type="predicted"/>
<dbReference type="GO" id="GO:0005576">
    <property type="term" value="C:extracellular region"/>
    <property type="evidence" value="ECO:0007669"/>
    <property type="project" value="InterPro"/>
</dbReference>
<dbReference type="STRING" id="7260.B4MNA3"/>
<keyword evidence="5" id="KW-0325">Glycoprotein</keyword>
<dbReference type="SUPFAM" id="SSF57625">
    <property type="entry name" value="Invertebrate chitin-binding proteins"/>
    <property type="match status" value="4"/>
</dbReference>
<dbReference type="GO" id="GO:0008061">
    <property type="term" value="F:chitin binding"/>
    <property type="evidence" value="ECO:0007669"/>
    <property type="project" value="UniProtKB-KW"/>
</dbReference>
<dbReference type="Proteomes" id="UP000007798">
    <property type="component" value="Unassembled WGS sequence"/>
</dbReference>
<dbReference type="Pfam" id="PF01607">
    <property type="entry name" value="CBM_14"/>
    <property type="match status" value="4"/>
</dbReference>
<dbReference type="SMART" id="SM00494">
    <property type="entry name" value="ChtBD2"/>
    <property type="match status" value="4"/>
</dbReference>
<evidence type="ECO:0000259" key="6">
    <source>
        <dbReference type="PROSITE" id="PS50940"/>
    </source>
</evidence>
<dbReference type="InterPro" id="IPR051940">
    <property type="entry name" value="Chitin_bind-dev_reg"/>
</dbReference>
<keyword evidence="4" id="KW-1015">Disulfide bond</keyword>
<feature type="domain" description="Chitin-binding type-2" evidence="6">
    <location>
        <begin position="132"/>
        <end position="188"/>
    </location>
</feature>
<dbReference type="EMBL" id="CH963847">
    <property type="protein sequence ID" value="EDW72612.2"/>
    <property type="molecule type" value="Genomic_DNA"/>
</dbReference>
<dbReference type="Gene3D" id="2.170.140.10">
    <property type="entry name" value="Chitin binding domain"/>
    <property type="match status" value="3"/>
</dbReference>
<keyword evidence="3" id="KW-0677">Repeat</keyword>
<evidence type="ECO:0000313" key="7">
    <source>
        <dbReference type="EMBL" id="EDW72612.2"/>
    </source>
</evidence>
<name>B4MNA3_DROWI</name>
<dbReference type="InterPro" id="IPR002557">
    <property type="entry name" value="Chitin-bd_dom"/>
</dbReference>
<evidence type="ECO:0000256" key="4">
    <source>
        <dbReference type="ARBA" id="ARBA00023157"/>
    </source>
</evidence>
<evidence type="ECO:0000256" key="2">
    <source>
        <dbReference type="ARBA" id="ARBA00022729"/>
    </source>
</evidence>
<accession>B4MNA3</accession>
<dbReference type="SMR" id="B4MNA3"/>
<evidence type="ECO:0000256" key="3">
    <source>
        <dbReference type="ARBA" id="ARBA00022737"/>
    </source>
</evidence>
<protein>
    <recommendedName>
        <fullName evidence="6">Chitin-binding type-2 domain-containing protein</fullName>
    </recommendedName>
</protein>
<dbReference type="PANTHER" id="PTHR23301:SF0">
    <property type="entry name" value="CHITIN-BINDING TYPE-2 DOMAIN-CONTAINING PROTEIN-RELATED"/>
    <property type="match status" value="1"/>
</dbReference>
<gene>
    <name evidence="7" type="primary">Dwil\GK17093</name>
    <name evidence="7" type="ORF">Dwil_GK17093</name>
</gene>
<keyword evidence="2" id="KW-0732">Signal</keyword>
<reference evidence="7 8" key="1">
    <citation type="journal article" date="2007" name="Nature">
        <title>Evolution of genes and genomes on the Drosophila phylogeny.</title>
        <authorList>
            <consortium name="Drosophila 12 Genomes Consortium"/>
            <person name="Clark A.G."/>
            <person name="Eisen M.B."/>
            <person name="Smith D.R."/>
            <person name="Bergman C.M."/>
            <person name="Oliver B."/>
            <person name="Markow T.A."/>
            <person name="Kaufman T.C."/>
            <person name="Kellis M."/>
            <person name="Gelbart W."/>
            <person name="Iyer V.N."/>
            <person name="Pollard D.A."/>
            <person name="Sackton T.B."/>
            <person name="Larracuente A.M."/>
            <person name="Singh N.D."/>
            <person name="Abad J.P."/>
            <person name="Abt D.N."/>
            <person name="Adryan B."/>
            <person name="Aguade M."/>
            <person name="Akashi H."/>
            <person name="Anderson W.W."/>
            <person name="Aquadro C.F."/>
            <person name="Ardell D.H."/>
            <person name="Arguello R."/>
            <person name="Artieri C.G."/>
            <person name="Barbash D.A."/>
            <person name="Barker D."/>
            <person name="Barsanti P."/>
            <person name="Batterham P."/>
            <person name="Batzoglou S."/>
            <person name="Begun D."/>
            <person name="Bhutkar A."/>
            <person name="Blanco E."/>
            <person name="Bosak S.A."/>
            <person name="Bradley R.K."/>
            <person name="Brand A.D."/>
            <person name="Brent M.R."/>
            <person name="Brooks A.N."/>
            <person name="Brown R.H."/>
            <person name="Butlin R.K."/>
            <person name="Caggese C."/>
            <person name="Calvi B.R."/>
            <person name="Bernardo de Carvalho A."/>
            <person name="Caspi A."/>
            <person name="Castrezana S."/>
            <person name="Celniker S.E."/>
            <person name="Chang J.L."/>
            <person name="Chapple C."/>
            <person name="Chatterji S."/>
            <person name="Chinwalla A."/>
            <person name="Civetta A."/>
            <person name="Clifton S.W."/>
            <person name="Comeron J.M."/>
            <person name="Costello J.C."/>
            <person name="Coyne J.A."/>
            <person name="Daub J."/>
            <person name="David R.G."/>
            <person name="Delcher A.L."/>
            <person name="Delehaunty K."/>
            <person name="Do C.B."/>
            <person name="Ebling H."/>
            <person name="Edwards K."/>
            <person name="Eickbush T."/>
            <person name="Evans J.D."/>
            <person name="Filipski A."/>
            <person name="Findeiss S."/>
            <person name="Freyhult E."/>
            <person name="Fulton L."/>
            <person name="Fulton R."/>
            <person name="Garcia A.C."/>
            <person name="Gardiner A."/>
            <person name="Garfield D.A."/>
            <person name="Garvin B.E."/>
            <person name="Gibson G."/>
            <person name="Gilbert D."/>
            <person name="Gnerre S."/>
            <person name="Godfrey J."/>
            <person name="Good R."/>
            <person name="Gotea V."/>
            <person name="Gravely B."/>
            <person name="Greenberg A.J."/>
            <person name="Griffiths-Jones S."/>
            <person name="Gross S."/>
            <person name="Guigo R."/>
            <person name="Gustafson E.A."/>
            <person name="Haerty W."/>
            <person name="Hahn M.W."/>
            <person name="Halligan D.L."/>
            <person name="Halpern A.L."/>
            <person name="Halter G.M."/>
            <person name="Han M.V."/>
            <person name="Heger A."/>
            <person name="Hillier L."/>
            <person name="Hinrichs A.S."/>
            <person name="Holmes I."/>
            <person name="Hoskins R.A."/>
            <person name="Hubisz M.J."/>
            <person name="Hultmark D."/>
            <person name="Huntley M.A."/>
            <person name="Jaffe D.B."/>
            <person name="Jagadeeshan S."/>
            <person name="Jeck W.R."/>
            <person name="Johnson J."/>
            <person name="Jones C.D."/>
            <person name="Jordan W.C."/>
            <person name="Karpen G.H."/>
            <person name="Kataoka E."/>
            <person name="Keightley P.D."/>
            <person name="Kheradpour P."/>
            <person name="Kirkness E.F."/>
            <person name="Koerich L.B."/>
            <person name="Kristiansen K."/>
            <person name="Kudrna D."/>
            <person name="Kulathinal R.J."/>
            <person name="Kumar S."/>
            <person name="Kwok R."/>
            <person name="Lander E."/>
            <person name="Langley C.H."/>
            <person name="Lapoint R."/>
            <person name="Lazzaro B.P."/>
            <person name="Lee S.J."/>
            <person name="Levesque L."/>
            <person name="Li R."/>
            <person name="Lin C.F."/>
            <person name="Lin M.F."/>
            <person name="Lindblad-Toh K."/>
            <person name="Llopart A."/>
            <person name="Long M."/>
            <person name="Low L."/>
            <person name="Lozovsky E."/>
            <person name="Lu J."/>
            <person name="Luo M."/>
            <person name="Machado C.A."/>
            <person name="Makalowski W."/>
            <person name="Marzo M."/>
            <person name="Matsuda M."/>
            <person name="Matzkin L."/>
            <person name="McAllister B."/>
            <person name="McBride C.S."/>
            <person name="McKernan B."/>
            <person name="McKernan K."/>
            <person name="Mendez-Lago M."/>
            <person name="Minx P."/>
            <person name="Mollenhauer M.U."/>
            <person name="Montooth K."/>
            <person name="Mount S.M."/>
            <person name="Mu X."/>
            <person name="Myers E."/>
            <person name="Negre B."/>
            <person name="Newfeld S."/>
            <person name="Nielsen R."/>
            <person name="Noor M.A."/>
            <person name="O'Grady P."/>
            <person name="Pachter L."/>
            <person name="Papaceit M."/>
            <person name="Parisi M.J."/>
            <person name="Parisi M."/>
            <person name="Parts L."/>
            <person name="Pedersen J.S."/>
            <person name="Pesole G."/>
            <person name="Phillippy A.M."/>
            <person name="Ponting C.P."/>
            <person name="Pop M."/>
            <person name="Porcelli D."/>
            <person name="Powell J.R."/>
            <person name="Prohaska S."/>
            <person name="Pruitt K."/>
            <person name="Puig M."/>
            <person name="Quesneville H."/>
            <person name="Ram K.R."/>
            <person name="Rand D."/>
            <person name="Rasmussen M.D."/>
            <person name="Reed L.K."/>
            <person name="Reenan R."/>
            <person name="Reily A."/>
            <person name="Remington K.A."/>
            <person name="Rieger T.T."/>
            <person name="Ritchie M.G."/>
            <person name="Robin C."/>
            <person name="Rogers Y.H."/>
            <person name="Rohde C."/>
            <person name="Rozas J."/>
            <person name="Rubenfield M.J."/>
            <person name="Ruiz A."/>
            <person name="Russo S."/>
            <person name="Salzberg S.L."/>
            <person name="Sanchez-Gracia A."/>
            <person name="Saranga D.J."/>
            <person name="Sato H."/>
            <person name="Schaeffer S.W."/>
            <person name="Schatz M.C."/>
            <person name="Schlenke T."/>
            <person name="Schwartz R."/>
            <person name="Segarra C."/>
            <person name="Singh R.S."/>
            <person name="Sirot L."/>
            <person name="Sirota M."/>
            <person name="Sisneros N.B."/>
            <person name="Smith C.D."/>
            <person name="Smith T.F."/>
            <person name="Spieth J."/>
            <person name="Stage D.E."/>
            <person name="Stark A."/>
            <person name="Stephan W."/>
            <person name="Strausberg R.L."/>
            <person name="Strempel S."/>
            <person name="Sturgill D."/>
            <person name="Sutton G."/>
            <person name="Sutton G.G."/>
            <person name="Tao W."/>
            <person name="Teichmann S."/>
            <person name="Tobari Y.N."/>
            <person name="Tomimura Y."/>
            <person name="Tsolas J.M."/>
            <person name="Valente V.L."/>
            <person name="Venter E."/>
            <person name="Venter J.C."/>
            <person name="Vicario S."/>
            <person name="Vieira F.G."/>
            <person name="Vilella A.J."/>
            <person name="Villasante A."/>
            <person name="Walenz B."/>
            <person name="Wang J."/>
            <person name="Wasserman M."/>
            <person name="Watts T."/>
            <person name="Wilson D."/>
            <person name="Wilson R.K."/>
            <person name="Wing R.A."/>
            <person name="Wolfner M.F."/>
            <person name="Wong A."/>
            <person name="Wong G.K."/>
            <person name="Wu C.I."/>
            <person name="Wu G."/>
            <person name="Yamamoto D."/>
            <person name="Yang H.P."/>
            <person name="Yang S.P."/>
            <person name="Yorke J.A."/>
            <person name="Yoshida K."/>
            <person name="Zdobnov E."/>
            <person name="Zhang P."/>
            <person name="Zhang Y."/>
            <person name="Zimin A.V."/>
            <person name="Baldwin J."/>
            <person name="Abdouelleil A."/>
            <person name="Abdulkadir J."/>
            <person name="Abebe A."/>
            <person name="Abera B."/>
            <person name="Abreu J."/>
            <person name="Acer S.C."/>
            <person name="Aftuck L."/>
            <person name="Alexander A."/>
            <person name="An P."/>
            <person name="Anderson E."/>
            <person name="Anderson S."/>
            <person name="Arachi H."/>
            <person name="Azer M."/>
            <person name="Bachantsang P."/>
            <person name="Barry A."/>
            <person name="Bayul T."/>
            <person name="Berlin A."/>
            <person name="Bessette D."/>
            <person name="Bloom T."/>
            <person name="Blye J."/>
            <person name="Boguslavskiy L."/>
            <person name="Bonnet C."/>
            <person name="Boukhgalter B."/>
            <person name="Bourzgui I."/>
            <person name="Brown A."/>
            <person name="Cahill P."/>
            <person name="Channer S."/>
            <person name="Cheshatsang Y."/>
            <person name="Chuda L."/>
            <person name="Citroen M."/>
            <person name="Collymore A."/>
            <person name="Cooke P."/>
            <person name="Costello M."/>
            <person name="D'Aco K."/>
            <person name="Daza R."/>
            <person name="De Haan G."/>
            <person name="DeGray S."/>
            <person name="DeMaso C."/>
            <person name="Dhargay N."/>
            <person name="Dooley K."/>
            <person name="Dooley E."/>
            <person name="Doricent M."/>
            <person name="Dorje P."/>
            <person name="Dorjee K."/>
            <person name="Dupes A."/>
            <person name="Elong R."/>
            <person name="Falk J."/>
            <person name="Farina A."/>
            <person name="Faro S."/>
            <person name="Ferguson D."/>
            <person name="Fisher S."/>
            <person name="Foley C.D."/>
            <person name="Franke A."/>
            <person name="Friedrich D."/>
            <person name="Gadbois L."/>
            <person name="Gearin G."/>
            <person name="Gearin C.R."/>
            <person name="Giannoukos G."/>
            <person name="Goode T."/>
            <person name="Graham J."/>
            <person name="Grandbois E."/>
            <person name="Grewal S."/>
            <person name="Gyaltsen K."/>
            <person name="Hafez N."/>
            <person name="Hagos B."/>
            <person name="Hall J."/>
            <person name="Henson C."/>
            <person name="Hollinger A."/>
            <person name="Honan T."/>
            <person name="Huard M.D."/>
            <person name="Hughes L."/>
            <person name="Hurhula B."/>
            <person name="Husby M.E."/>
            <person name="Kamat A."/>
            <person name="Kanga B."/>
            <person name="Kashin S."/>
            <person name="Khazanovich D."/>
            <person name="Kisner P."/>
            <person name="Lance K."/>
            <person name="Lara M."/>
            <person name="Lee W."/>
            <person name="Lennon N."/>
            <person name="Letendre F."/>
            <person name="LeVine R."/>
            <person name="Lipovsky A."/>
            <person name="Liu X."/>
            <person name="Liu J."/>
            <person name="Liu S."/>
            <person name="Lokyitsang T."/>
            <person name="Lokyitsang Y."/>
            <person name="Lubonja R."/>
            <person name="Lui A."/>
            <person name="MacDonald P."/>
            <person name="Magnisalis V."/>
            <person name="Maru K."/>
            <person name="Matthews C."/>
            <person name="McCusker W."/>
            <person name="McDonough S."/>
            <person name="Mehta T."/>
            <person name="Meldrim J."/>
            <person name="Meneus L."/>
            <person name="Mihai O."/>
            <person name="Mihalev A."/>
            <person name="Mihova T."/>
            <person name="Mittelman R."/>
            <person name="Mlenga V."/>
            <person name="Montmayeur A."/>
            <person name="Mulrain L."/>
            <person name="Navidi A."/>
            <person name="Naylor J."/>
            <person name="Negash T."/>
            <person name="Nguyen T."/>
            <person name="Nguyen N."/>
            <person name="Nicol R."/>
            <person name="Norbu C."/>
            <person name="Norbu N."/>
            <person name="Novod N."/>
            <person name="O'Neill B."/>
            <person name="Osman S."/>
            <person name="Markiewicz E."/>
            <person name="Oyono O.L."/>
            <person name="Patti C."/>
            <person name="Phunkhang P."/>
            <person name="Pierre F."/>
            <person name="Priest M."/>
            <person name="Raghuraman S."/>
            <person name="Rege F."/>
            <person name="Reyes R."/>
            <person name="Rise C."/>
            <person name="Rogov P."/>
            <person name="Ross K."/>
            <person name="Ryan E."/>
            <person name="Settipalli S."/>
            <person name="Shea T."/>
            <person name="Sherpa N."/>
            <person name="Shi L."/>
            <person name="Shih D."/>
            <person name="Sparrow T."/>
            <person name="Spaulding J."/>
            <person name="Stalker J."/>
            <person name="Stange-Thomann N."/>
            <person name="Stavropoulos S."/>
            <person name="Stone C."/>
            <person name="Strader C."/>
            <person name="Tesfaye S."/>
            <person name="Thomson T."/>
            <person name="Thoulutsang Y."/>
            <person name="Thoulutsang D."/>
            <person name="Topham K."/>
            <person name="Topping I."/>
            <person name="Tsamla T."/>
            <person name="Vassiliev H."/>
            <person name="Vo A."/>
            <person name="Wangchuk T."/>
            <person name="Wangdi T."/>
            <person name="Weiand M."/>
            <person name="Wilkinson J."/>
            <person name="Wilson A."/>
            <person name="Yadav S."/>
            <person name="Young G."/>
            <person name="Yu Q."/>
            <person name="Zembek L."/>
            <person name="Zhong D."/>
            <person name="Zimmer A."/>
            <person name="Zwirko Z."/>
            <person name="Jaffe D.B."/>
            <person name="Alvarez P."/>
            <person name="Brockman W."/>
            <person name="Butler J."/>
            <person name="Chin C."/>
            <person name="Gnerre S."/>
            <person name="Grabherr M."/>
            <person name="Kleber M."/>
            <person name="Mauceli E."/>
            <person name="MacCallum I."/>
        </authorList>
    </citation>
    <scope>NUCLEOTIDE SEQUENCE [LARGE SCALE GENOMIC DNA]</scope>
    <source>
        <strain evidence="8">Tucson 14030-0811.24</strain>
    </source>
</reference>
<dbReference type="InParanoid" id="B4MNA3"/>
<dbReference type="HOGENOM" id="CLU_062693_1_0_1"/>
<feature type="domain" description="Chitin-binding type-2" evidence="6">
    <location>
        <begin position="17"/>
        <end position="71"/>
    </location>
</feature>
<evidence type="ECO:0000256" key="5">
    <source>
        <dbReference type="ARBA" id="ARBA00023180"/>
    </source>
</evidence>